<dbReference type="RefSeq" id="WP_330199495.1">
    <property type="nucleotide sequence ID" value="NZ_JAZDRP010000006.1"/>
</dbReference>
<dbReference type="PROSITE" id="PS51257">
    <property type="entry name" value="PROKAR_LIPOPROTEIN"/>
    <property type="match status" value="1"/>
</dbReference>
<evidence type="ECO:0000256" key="3">
    <source>
        <dbReference type="SAM" id="SignalP"/>
    </source>
</evidence>
<dbReference type="Proteomes" id="UP001354971">
    <property type="component" value="Unassembled WGS sequence"/>
</dbReference>
<proteinExistence type="predicted"/>
<feature type="domain" description="Glycoside hydrolase family 3 N-terminal" evidence="4">
    <location>
        <begin position="95"/>
        <end position="418"/>
    </location>
</feature>
<dbReference type="InterPro" id="IPR017853">
    <property type="entry name" value="GH"/>
</dbReference>
<dbReference type="GO" id="GO:0016787">
    <property type="term" value="F:hydrolase activity"/>
    <property type="evidence" value="ECO:0007669"/>
    <property type="project" value="UniProtKB-KW"/>
</dbReference>
<feature type="region of interest" description="Disordered" evidence="2">
    <location>
        <begin position="30"/>
        <end position="66"/>
    </location>
</feature>
<organism evidence="7 8">
    <name type="scientific">Hyphobacterium lacteum</name>
    <dbReference type="NCBI Taxonomy" id="3116575"/>
    <lineage>
        <taxon>Bacteria</taxon>
        <taxon>Pseudomonadati</taxon>
        <taxon>Pseudomonadota</taxon>
        <taxon>Alphaproteobacteria</taxon>
        <taxon>Maricaulales</taxon>
        <taxon>Maricaulaceae</taxon>
        <taxon>Hyphobacterium</taxon>
    </lineage>
</organism>
<dbReference type="InterPro" id="IPR051915">
    <property type="entry name" value="Cellulose_Degrad_GH3"/>
</dbReference>
<name>A0ABU7LSD4_9PROT</name>
<dbReference type="Pfam" id="PF00933">
    <property type="entry name" value="Glyco_hydro_3"/>
    <property type="match status" value="1"/>
</dbReference>
<dbReference type="Gene3D" id="2.60.120.430">
    <property type="entry name" value="Galactose-binding lectin"/>
    <property type="match status" value="1"/>
</dbReference>
<dbReference type="SUPFAM" id="SSF49785">
    <property type="entry name" value="Galactose-binding domain-like"/>
    <property type="match status" value="1"/>
</dbReference>
<feature type="chain" id="PRO_5046945464" evidence="3">
    <location>
        <begin position="20"/>
        <end position="866"/>
    </location>
</feature>
<dbReference type="EMBL" id="JAZDRP010000006">
    <property type="protein sequence ID" value="MEE2526832.1"/>
    <property type="molecule type" value="Genomic_DNA"/>
</dbReference>
<dbReference type="SUPFAM" id="SSF51445">
    <property type="entry name" value="(Trans)glycosidases"/>
    <property type="match status" value="1"/>
</dbReference>
<dbReference type="InterPro" id="IPR036962">
    <property type="entry name" value="Glyco_hydro_3_N_sf"/>
</dbReference>
<dbReference type="InterPro" id="IPR001764">
    <property type="entry name" value="Glyco_hydro_3_N"/>
</dbReference>
<evidence type="ECO:0000256" key="2">
    <source>
        <dbReference type="SAM" id="MobiDB-lite"/>
    </source>
</evidence>
<dbReference type="InterPro" id="IPR008979">
    <property type="entry name" value="Galactose-bd-like_sf"/>
</dbReference>
<dbReference type="InterPro" id="IPR002772">
    <property type="entry name" value="Glyco_hydro_3_C"/>
</dbReference>
<dbReference type="Pfam" id="PF01915">
    <property type="entry name" value="Glyco_hydro_3_C"/>
    <property type="match status" value="1"/>
</dbReference>
<dbReference type="SUPFAM" id="SSF52279">
    <property type="entry name" value="Beta-D-glucan exohydrolase, C-terminal domain"/>
    <property type="match status" value="1"/>
</dbReference>
<keyword evidence="3" id="KW-0732">Signal</keyword>
<accession>A0ABU7LSD4</accession>
<reference evidence="7 8" key="1">
    <citation type="submission" date="2024-01" db="EMBL/GenBank/DDBJ databases">
        <title>Hyphobacterium bacterium isolated from marine sediment.</title>
        <authorList>
            <person name="Zhao S."/>
        </authorList>
    </citation>
    <scope>NUCLEOTIDE SEQUENCE [LARGE SCALE GENOMIC DNA]</scope>
    <source>
        <strain evidence="8">HN65</strain>
    </source>
</reference>
<evidence type="ECO:0000313" key="8">
    <source>
        <dbReference type="Proteomes" id="UP001354971"/>
    </source>
</evidence>
<evidence type="ECO:0000313" key="7">
    <source>
        <dbReference type="EMBL" id="MEE2526832.1"/>
    </source>
</evidence>
<dbReference type="PANTHER" id="PTHR30620">
    <property type="entry name" value="PERIPLASMIC BETA-GLUCOSIDASE-RELATED"/>
    <property type="match status" value="1"/>
</dbReference>
<sequence length="866" mass="91735">MTHKIKHVPVLLLSVSAFALMLTACQPANPEMAEPSPDAVEADETASAESTAITVSNGTSSVVVDPANWPEGESGVERDPEIEAFIADLVSRMSVEEKVGQIIQADISTVTPELAAQYNLGSILNGGNSGPGDDNFAPPEAWLALADEYYNASTDTSDGGVGIPIIWGTDAVHGHSNIVGATLFPHNIGLGAANDPDLIRRIGEVTALEIRATGQDWTFAPTLAVVQNDTWGRTYEGYSENPEIVARLSAPMVEGLQGLAGSDDLLGADHIVATAKHWVGDGGTDRGIDQGDNRSSEAEMRDIHAAGYRPAIAAGVQTVMASFNSWHGVKMHGNGAMLTDVLVDRMGFDGFVIGDWEGHGQIAGCENENCPQALLAGVDMYMASGSWRGLYESLLAQVRDGTIPMERLDEAVTRILRVKARAGLFDGVAPSQRPHAGDFDLIGSEAHRAVAREAVRRSLVLLRNDDGLLPLDPGAHVLLAGPGADNIRIQSGGWTINWQGDGHTNEDFPGGQSVFDAFEEALSGAGGRVTLSEEGGYTDRPDVAVVVFGEEPYAEFVGDRETVDFDDDRGLDLLRQFQADGIPTVAVFISGRPLWVNTELNASDAFVAAWLPGSEAGGIADVLVGNADGTPRHDFTGRLSYSWPRRADQTVLNPWDEGYEPLFAYGFGLSYAEPGEPFVELSEESGLSETGGDRLVLMENGRAMSGLALMLSSGGEAVAVNGPDAATPDGLVSTTLDERDVQDDTRRFNWSDNASVRLTGEASDLPDNQLIQISYQVTDSGNGPVSFAMGCGEGCEGAVDVTAGIRWAENKDWQIASLPLRCFAEAGADLSAIDAPLIITGPEGLDLWIDDISISGEAAEDAACEL</sequence>
<feature type="domain" description="Glycoside hydrolase family 3 C-terminal" evidence="5">
    <location>
        <begin position="459"/>
        <end position="671"/>
    </location>
</feature>
<keyword evidence="1 7" id="KW-0378">Hydrolase</keyword>
<feature type="domain" description="ExoP galactose-binding-like" evidence="6">
    <location>
        <begin position="710"/>
        <end position="854"/>
    </location>
</feature>
<evidence type="ECO:0000259" key="5">
    <source>
        <dbReference type="Pfam" id="PF01915"/>
    </source>
</evidence>
<gene>
    <name evidence="7" type="ORF">V0U79_10660</name>
</gene>
<protein>
    <submittedName>
        <fullName evidence="7">Glycoside hydrolase family 3 N-terminal domain-containing protein</fullName>
    </submittedName>
</protein>
<dbReference type="Gene3D" id="3.20.20.300">
    <property type="entry name" value="Glycoside hydrolase, family 3, N-terminal domain"/>
    <property type="match status" value="1"/>
</dbReference>
<feature type="compositionally biased region" description="Low complexity" evidence="2">
    <location>
        <begin position="47"/>
        <end position="56"/>
    </location>
</feature>
<feature type="signal peptide" evidence="3">
    <location>
        <begin position="1"/>
        <end position="19"/>
    </location>
</feature>
<evidence type="ECO:0000256" key="1">
    <source>
        <dbReference type="ARBA" id="ARBA00022801"/>
    </source>
</evidence>
<comment type="caution">
    <text evidence="7">The sequence shown here is derived from an EMBL/GenBank/DDBJ whole genome shotgun (WGS) entry which is preliminary data.</text>
</comment>
<dbReference type="Pfam" id="PF18559">
    <property type="entry name" value="Exop_C"/>
    <property type="match status" value="1"/>
</dbReference>
<dbReference type="InterPro" id="IPR041443">
    <property type="entry name" value="Exop_C"/>
</dbReference>
<dbReference type="Gene3D" id="3.40.50.1700">
    <property type="entry name" value="Glycoside hydrolase family 3 C-terminal domain"/>
    <property type="match status" value="1"/>
</dbReference>
<keyword evidence="8" id="KW-1185">Reference proteome</keyword>
<dbReference type="InterPro" id="IPR036881">
    <property type="entry name" value="Glyco_hydro_3_C_sf"/>
</dbReference>
<evidence type="ECO:0000259" key="4">
    <source>
        <dbReference type="Pfam" id="PF00933"/>
    </source>
</evidence>
<evidence type="ECO:0000259" key="6">
    <source>
        <dbReference type="Pfam" id="PF18559"/>
    </source>
</evidence>
<dbReference type="PRINTS" id="PR00133">
    <property type="entry name" value="GLHYDRLASE3"/>
</dbReference>
<dbReference type="PANTHER" id="PTHR30620:SF77">
    <property type="entry name" value="LYSOSOMAL BETA GLUCOSIDASE-LIKE"/>
    <property type="match status" value="1"/>
</dbReference>